<dbReference type="AlphaFoldDB" id="E1WTM6"/>
<accession>E1WTM6</accession>
<dbReference type="Pfam" id="PF14114">
    <property type="entry name" value="DUF4286"/>
    <property type="match status" value="1"/>
</dbReference>
<dbReference type="PATRIC" id="fig|862962.3.peg.3217"/>
<dbReference type="EMBL" id="FQ312004">
    <property type="protein sequence ID" value="CBW23603.1"/>
    <property type="molecule type" value="Genomic_DNA"/>
</dbReference>
<dbReference type="HOGENOM" id="CLU_146735_2_0_10"/>
<dbReference type="KEGG" id="bfg:BF638R_3128"/>
<reference evidence="1 2" key="1">
    <citation type="journal article" date="2010" name="Microbiology">
        <title>Twenty-eight divergent polysaccharide loci specifying within- and amongst-strain capsule diversity in three strains of Bacteroides fragilis.</title>
        <authorList>
            <person name="Patrick S."/>
            <person name="Blakely G.W."/>
            <person name="Houston S."/>
            <person name="Moore J."/>
            <person name="Abratt V.R."/>
            <person name="Bertalan M."/>
            <person name="Cerdeno-Tarraga A.M."/>
            <person name="Quail M.A."/>
            <person name="Corton N."/>
            <person name="Corton C."/>
            <person name="Bignell A."/>
            <person name="Barron A."/>
            <person name="Clark L."/>
            <person name="Bentley S.D."/>
            <person name="Parkhill J."/>
        </authorList>
    </citation>
    <scope>NUCLEOTIDE SEQUENCE [LARGE SCALE GENOMIC DNA]</scope>
    <source>
        <strain evidence="1 2">638R</strain>
    </source>
</reference>
<sequence>MYYSEIIAMFAEIINLKIKNMLIYNTTFQVDDEVHDNFLIWIKESYIPEVEKHGALRAPRICRVLSHRDEGTSYSLQWEVDDSVVLHRWHQDQGARLNQELVKIFKDKVVGFPTLMEVLE</sequence>
<organism evidence="1 2">
    <name type="scientific">Bacteroides fragilis (strain 638R)</name>
    <dbReference type="NCBI Taxonomy" id="862962"/>
    <lineage>
        <taxon>Bacteria</taxon>
        <taxon>Pseudomonadati</taxon>
        <taxon>Bacteroidota</taxon>
        <taxon>Bacteroidia</taxon>
        <taxon>Bacteroidales</taxon>
        <taxon>Bacteroidaceae</taxon>
        <taxon>Bacteroides</taxon>
    </lineage>
</organism>
<evidence type="ECO:0000313" key="2">
    <source>
        <dbReference type="Proteomes" id="UP000008560"/>
    </source>
</evidence>
<dbReference type="InterPro" id="IPR025563">
    <property type="entry name" value="DUF4286"/>
</dbReference>
<dbReference type="Proteomes" id="UP000008560">
    <property type="component" value="Chromosome"/>
</dbReference>
<proteinExistence type="predicted"/>
<protein>
    <recommendedName>
        <fullName evidence="3">DUF4286 family protein</fullName>
    </recommendedName>
</protein>
<evidence type="ECO:0000313" key="1">
    <source>
        <dbReference type="EMBL" id="CBW23603.1"/>
    </source>
</evidence>
<gene>
    <name evidence="1" type="ordered locus">BF638R_3128</name>
</gene>
<name>E1WTM6_BACF6</name>
<evidence type="ECO:0008006" key="3">
    <source>
        <dbReference type="Google" id="ProtNLM"/>
    </source>
</evidence>